<comment type="caution">
    <text evidence="2">The sequence shown here is derived from an EMBL/GenBank/DDBJ whole genome shotgun (WGS) entry which is preliminary data.</text>
</comment>
<feature type="chain" id="PRO_5040824754" evidence="1">
    <location>
        <begin position="24"/>
        <end position="158"/>
    </location>
</feature>
<dbReference type="Gene3D" id="2.60.40.2040">
    <property type="entry name" value="CFA/I fimbrial subunit E, pilin domain"/>
    <property type="match status" value="1"/>
</dbReference>
<gene>
    <name evidence="2" type="ORF">JWR99_24945</name>
</gene>
<dbReference type="RefSeq" id="WP_205491342.1">
    <property type="nucleotide sequence ID" value="NZ_JAFHKI010000142.1"/>
</dbReference>
<name>A0A9X1C769_9PSED</name>
<proteinExistence type="predicted"/>
<dbReference type="EMBL" id="JAFHKJ010000133">
    <property type="protein sequence ID" value="MBN2979009.1"/>
    <property type="molecule type" value="Genomic_DNA"/>
</dbReference>
<sequence length="158" mass="17187">MLRNSLTAGLLAIASALAPVALAARFVEQFEVSVTIPAASFFVLPVDPQLLAREQRLNWNLATSTLSPLRAHFDVKNINGGINARLSERAYLSNGRDEIDLNVAFNKVALSLDSQPVVDDARPGRRVMLEIAAVQGEERFAAGDYHGTVHMIFEAMSP</sequence>
<feature type="signal peptide" evidence="1">
    <location>
        <begin position="1"/>
        <end position="23"/>
    </location>
</feature>
<dbReference type="InterPro" id="IPR007540">
    <property type="entry name" value="Fimbrial_CS1-type"/>
</dbReference>
<dbReference type="AlphaFoldDB" id="A0A9X1C769"/>
<dbReference type="Pfam" id="PF04449">
    <property type="entry name" value="Fimbrial_CS1"/>
    <property type="match status" value="1"/>
</dbReference>
<reference evidence="2 3" key="2">
    <citation type="journal article" date="2023" name="Plant Pathol.">
        <title>Dismantling and reorganizing Pseudomonas marginalis sensu#lato.</title>
        <authorList>
            <person name="Sawada H."/>
            <person name="Fujikawa T."/>
            <person name="Satou M."/>
        </authorList>
    </citation>
    <scope>NUCLEOTIDE SEQUENCE [LARGE SCALE GENOMIC DNA]</scope>
    <source>
        <strain evidence="2 3">MAFF 301381</strain>
    </source>
</reference>
<evidence type="ECO:0000313" key="2">
    <source>
        <dbReference type="EMBL" id="MBN2979009.1"/>
    </source>
</evidence>
<reference evidence="2 3" key="1">
    <citation type="journal article" date="2021" name="Int. J. Syst. Evol. Microbiol.">
        <title>Pseudomonas lactucae sp. nov., a pathogen causing bacterial rot of lettuce in Japan.</title>
        <authorList>
            <person name="Sawada H."/>
            <person name="Fujikawa T."/>
            <person name="Satou M."/>
        </authorList>
    </citation>
    <scope>NUCLEOTIDE SEQUENCE [LARGE SCALE GENOMIC DNA]</scope>
    <source>
        <strain evidence="2 3">MAFF 301381</strain>
    </source>
</reference>
<dbReference type="GO" id="GO:0009289">
    <property type="term" value="C:pilus"/>
    <property type="evidence" value="ECO:0007669"/>
    <property type="project" value="InterPro"/>
</dbReference>
<keyword evidence="3" id="KW-1185">Reference proteome</keyword>
<accession>A0A9X1C769</accession>
<evidence type="ECO:0000256" key="1">
    <source>
        <dbReference type="SAM" id="SignalP"/>
    </source>
</evidence>
<dbReference type="Proteomes" id="UP001154860">
    <property type="component" value="Unassembled WGS sequence"/>
</dbReference>
<evidence type="ECO:0000313" key="3">
    <source>
        <dbReference type="Proteomes" id="UP001154860"/>
    </source>
</evidence>
<keyword evidence="1" id="KW-0732">Signal</keyword>
<organism evidence="2 3">
    <name type="scientific">Pseudomonas lactucae</name>
    <dbReference type="NCBI Taxonomy" id="2813360"/>
    <lineage>
        <taxon>Bacteria</taxon>
        <taxon>Pseudomonadati</taxon>
        <taxon>Pseudomonadota</taxon>
        <taxon>Gammaproteobacteria</taxon>
        <taxon>Pseudomonadales</taxon>
        <taxon>Pseudomonadaceae</taxon>
        <taxon>Pseudomonas</taxon>
    </lineage>
</organism>
<protein>
    <submittedName>
        <fullName evidence="2">Adhesin</fullName>
    </submittedName>
</protein>